<dbReference type="KEGG" id="cput:CONPUDRAFT_87931"/>
<protein>
    <submittedName>
        <fullName evidence="1">Uncharacterized protein</fullName>
    </submittedName>
</protein>
<name>A0A5M3N3T3_CONPW</name>
<evidence type="ECO:0000313" key="1">
    <source>
        <dbReference type="EMBL" id="EIW85505.1"/>
    </source>
</evidence>
<dbReference type="EMBL" id="JH711574">
    <property type="protein sequence ID" value="EIW85505.1"/>
    <property type="molecule type" value="Genomic_DNA"/>
</dbReference>
<dbReference type="AlphaFoldDB" id="A0A5M3N3T3"/>
<comment type="caution">
    <text evidence="1">The sequence shown here is derived from an EMBL/GenBank/DDBJ whole genome shotgun (WGS) entry which is preliminary data.</text>
</comment>
<reference evidence="2" key="1">
    <citation type="journal article" date="2012" name="Science">
        <title>The Paleozoic origin of enzymatic lignin decomposition reconstructed from 31 fungal genomes.</title>
        <authorList>
            <person name="Floudas D."/>
            <person name="Binder M."/>
            <person name="Riley R."/>
            <person name="Barry K."/>
            <person name="Blanchette R.A."/>
            <person name="Henrissat B."/>
            <person name="Martinez A.T."/>
            <person name="Otillar R."/>
            <person name="Spatafora J.W."/>
            <person name="Yadav J.S."/>
            <person name="Aerts A."/>
            <person name="Benoit I."/>
            <person name="Boyd A."/>
            <person name="Carlson A."/>
            <person name="Copeland A."/>
            <person name="Coutinho P.M."/>
            <person name="de Vries R.P."/>
            <person name="Ferreira P."/>
            <person name="Findley K."/>
            <person name="Foster B."/>
            <person name="Gaskell J."/>
            <person name="Glotzer D."/>
            <person name="Gorecki P."/>
            <person name="Heitman J."/>
            <person name="Hesse C."/>
            <person name="Hori C."/>
            <person name="Igarashi K."/>
            <person name="Jurgens J.A."/>
            <person name="Kallen N."/>
            <person name="Kersten P."/>
            <person name="Kohler A."/>
            <person name="Kuees U."/>
            <person name="Kumar T.K.A."/>
            <person name="Kuo A."/>
            <person name="LaButti K."/>
            <person name="Larrondo L.F."/>
            <person name="Lindquist E."/>
            <person name="Ling A."/>
            <person name="Lombard V."/>
            <person name="Lucas S."/>
            <person name="Lundell T."/>
            <person name="Martin R."/>
            <person name="McLaughlin D.J."/>
            <person name="Morgenstern I."/>
            <person name="Morin E."/>
            <person name="Murat C."/>
            <person name="Nagy L.G."/>
            <person name="Nolan M."/>
            <person name="Ohm R.A."/>
            <person name="Patyshakuliyeva A."/>
            <person name="Rokas A."/>
            <person name="Ruiz-Duenas F.J."/>
            <person name="Sabat G."/>
            <person name="Salamov A."/>
            <person name="Samejima M."/>
            <person name="Schmutz J."/>
            <person name="Slot J.C."/>
            <person name="St John F."/>
            <person name="Stenlid J."/>
            <person name="Sun H."/>
            <person name="Sun S."/>
            <person name="Syed K."/>
            <person name="Tsang A."/>
            <person name="Wiebenga A."/>
            <person name="Young D."/>
            <person name="Pisabarro A."/>
            <person name="Eastwood D.C."/>
            <person name="Martin F."/>
            <person name="Cullen D."/>
            <person name="Grigoriev I.V."/>
            <person name="Hibbett D.S."/>
        </authorList>
    </citation>
    <scope>NUCLEOTIDE SEQUENCE [LARGE SCALE GENOMIC DNA]</scope>
    <source>
        <strain evidence="2">RWD-64-598 SS2</strain>
    </source>
</reference>
<sequence length="71" mass="7446">MSVALGVIAVTSGNTGPGPVMMYEDEVPSALIVACADSVMIQETFEGQRVPSSNILSTLGVKGVEDKRNDY</sequence>
<dbReference type="GeneID" id="19211217"/>
<proteinExistence type="predicted"/>
<accession>A0A5M3N3T3</accession>
<organism evidence="1 2">
    <name type="scientific">Coniophora puteana (strain RWD-64-598)</name>
    <name type="common">Brown rot fungus</name>
    <dbReference type="NCBI Taxonomy" id="741705"/>
    <lineage>
        <taxon>Eukaryota</taxon>
        <taxon>Fungi</taxon>
        <taxon>Dikarya</taxon>
        <taxon>Basidiomycota</taxon>
        <taxon>Agaricomycotina</taxon>
        <taxon>Agaricomycetes</taxon>
        <taxon>Agaricomycetidae</taxon>
        <taxon>Boletales</taxon>
        <taxon>Coniophorineae</taxon>
        <taxon>Coniophoraceae</taxon>
        <taxon>Coniophora</taxon>
    </lineage>
</organism>
<gene>
    <name evidence="1" type="ORF">CONPUDRAFT_87931</name>
</gene>
<dbReference type="Proteomes" id="UP000053558">
    <property type="component" value="Unassembled WGS sequence"/>
</dbReference>
<dbReference type="RefSeq" id="XP_007764972.1">
    <property type="nucleotide sequence ID" value="XM_007766782.1"/>
</dbReference>
<keyword evidence="2" id="KW-1185">Reference proteome</keyword>
<evidence type="ECO:0000313" key="2">
    <source>
        <dbReference type="Proteomes" id="UP000053558"/>
    </source>
</evidence>